<accession>A0A8S5R2C9</accession>
<name>A0A8S5R2C9_9CAUD</name>
<reference evidence="1" key="1">
    <citation type="journal article" date="2021" name="Proc. Natl. Acad. Sci. U.S.A.">
        <title>A Catalog of Tens of Thousands of Viruses from Human Metagenomes Reveals Hidden Associations with Chronic Diseases.</title>
        <authorList>
            <person name="Tisza M.J."/>
            <person name="Buck C.B."/>
        </authorList>
    </citation>
    <scope>NUCLEOTIDE SEQUENCE</scope>
    <source>
        <strain evidence="1">Ctj7g1</strain>
    </source>
</reference>
<protein>
    <submittedName>
        <fullName evidence="1">Vacuolar protein sorting-associated protein</fullName>
    </submittedName>
</protein>
<sequence length="57" mass="6879">MHQQIIEDLAKAERFGASRQERIDYTVKALNLLEERLDNLKKMQRIEKLRARDGRWP</sequence>
<organism evidence="1">
    <name type="scientific">Siphoviridae sp. ctj7g1</name>
    <dbReference type="NCBI Taxonomy" id="2826438"/>
    <lineage>
        <taxon>Viruses</taxon>
        <taxon>Duplodnaviria</taxon>
        <taxon>Heunggongvirae</taxon>
        <taxon>Uroviricota</taxon>
        <taxon>Caudoviricetes</taxon>
    </lineage>
</organism>
<proteinExistence type="predicted"/>
<dbReference type="EMBL" id="BK015796">
    <property type="protein sequence ID" value="DAE25306.1"/>
    <property type="molecule type" value="Genomic_DNA"/>
</dbReference>
<evidence type="ECO:0000313" key="1">
    <source>
        <dbReference type="EMBL" id="DAE25306.1"/>
    </source>
</evidence>